<keyword evidence="1" id="KW-0801">TPQ</keyword>
<accession>A0AAE0M9K0</accession>
<dbReference type="GO" id="GO:0009308">
    <property type="term" value="P:amine metabolic process"/>
    <property type="evidence" value="ECO:0007669"/>
    <property type="project" value="UniProtKB-UniRule"/>
</dbReference>
<name>A0AAE0M9K0_9PEZI</name>
<feature type="domain" description="Copper amine oxidase catalytic" evidence="2">
    <location>
        <begin position="6"/>
        <end position="134"/>
    </location>
</feature>
<keyword evidence="1" id="KW-0479">Metal-binding</keyword>
<dbReference type="GO" id="GO:0048038">
    <property type="term" value="F:quinone binding"/>
    <property type="evidence" value="ECO:0007669"/>
    <property type="project" value="InterPro"/>
</dbReference>
<gene>
    <name evidence="3" type="ORF">B0H66DRAFT_555614</name>
</gene>
<dbReference type="InterPro" id="IPR000269">
    <property type="entry name" value="Cu_amine_oxidase"/>
</dbReference>
<dbReference type="Pfam" id="PF01179">
    <property type="entry name" value="Cu_amine_oxid"/>
    <property type="match status" value="1"/>
</dbReference>
<comment type="caution">
    <text evidence="3">The sequence shown here is derived from an EMBL/GenBank/DDBJ whole genome shotgun (WGS) entry which is preliminary data.</text>
</comment>
<keyword evidence="1" id="KW-0560">Oxidoreductase</keyword>
<reference evidence="3" key="1">
    <citation type="journal article" date="2023" name="Mol. Phylogenet. Evol.">
        <title>Genome-scale phylogeny and comparative genomics of the fungal order Sordariales.</title>
        <authorList>
            <person name="Hensen N."/>
            <person name="Bonometti L."/>
            <person name="Westerberg I."/>
            <person name="Brannstrom I.O."/>
            <person name="Guillou S."/>
            <person name="Cros-Aarteil S."/>
            <person name="Calhoun S."/>
            <person name="Haridas S."/>
            <person name="Kuo A."/>
            <person name="Mondo S."/>
            <person name="Pangilinan J."/>
            <person name="Riley R."/>
            <person name="LaButti K."/>
            <person name="Andreopoulos B."/>
            <person name="Lipzen A."/>
            <person name="Chen C."/>
            <person name="Yan M."/>
            <person name="Daum C."/>
            <person name="Ng V."/>
            <person name="Clum A."/>
            <person name="Steindorff A."/>
            <person name="Ohm R.A."/>
            <person name="Martin F."/>
            <person name="Silar P."/>
            <person name="Natvig D.O."/>
            <person name="Lalanne C."/>
            <person name="Gautier V."/>
            <person name="Ament-Velasquez S.L."/>
            <person name="Kruys A."/>
            <person name="Hutchinson M.I."/>
            <person name="Powell A.J."/>
            <person name="Barry K."/>
            <person name="Miller A.N."/>
            <person name="Grigoriev I.V."/>
            <person name="Debuchy R."/>
            <person name="Gladieux P."/>
            <person name="Hiltunen Thoren M."/>
            <person name="Johannesson H."/>
        </authorList>
    </citation>
    <scope>NUCLEOTIDE SEQUENCE</scope>
    <source>
        <strain evidence="3">CBS 118394</strain>
    </source>
</reference>
<proteinExistence type="inferred from homology"/>
<evidence type="ECO:0000259" key="2">
    <source>
        <dbReference type="Pfam" id="PF01179"/>
    </source>
</evidence>
<dbReference type="GO" id="GO:0008131">
    <property type="term" value="F:primary methylamine oxidase activity"/>
    <property type="evidence" value="ECO:0007669"/>
    <property type="project" value="InterPro"/>
</dbReference>
<reference evidence="3" key="2">
    <citation type="submission" date="2023-06" db="EMBL/GenBank/DDBJ databases">
        <authorList>
            <consortium name="Lawrence Berkeley National Laboratory"/>
            <person name="Haridas S."/>
            <person name="Hensen N."/>
            <person name="Bonometti L."/>
            <person name="Westerberg I."/>
            <person name="Brannstrom I.O."/>
            <person name="Guillou S."/>
            <person name="Cros-Aarteil S."/>
            <person name="Calhoun S."/>
            <person name="Kuo A."/>
            <person name="Mondo S."/>
            <person name="Pangilinan J."/>
            <person name="Riley R."/>
            <person name="Labutti K."/>
            <person name="Andreopoulos B."/>
            <person name="Lipzen A."/>
            <person name="Chen C."/>
            <person name="Yanf M."/>
            <person name="Daum C."/>
            <person name="Ng V."/>
            <person name="Clum A."/>
            <person name="Steindorff A."/>
            <person name="Ohm R."/>
            <person name="Martin F."/>
            <person name="Silar P."/>
            <person name="Natvig D."/>
            <person name="Lalanne C."/>
            <person name="Gautier V."/>
            <person name="Ament-Velasquez S.L."/>
            <person name="Kruys A."/>
            <person name="Hutchinson M.I."/>
            <person name="Powell A.J."/>
            <person name="Barry K."/>
            <person name="Miller A.N."/>
            <person name="Grigoriev I.V."/>
            <person name="Debuchy R."/>
            <person name="Gladieux P."/>
            <person name="Thoren M.H."/>
            <person name="Johannesson H."/>
        </authorList>
    </citation>
    <scope>NUCLEOTIDE SEQUENCE</scope>
    <source>
        <strain evidence="3">CBS 118394</strain>
    </source>
</reference>
<dbReference type="PANTHER" id="PTHR10638:SF20">
    <property type="entry name" value="AMINE OXIDASE"/>
    <property type="match status" value="1"/>
</dbReference>
<dbReference type="GO" id="GO:0005886">
    <property type="term" value="C:plasma membrane"/>
    <property type="evidence" value="ECO:0007669"/>
    <property type="project" value="TreeGrafter"/>
</dbReference>
<dbReference type="Proteomes" id="UP001283341">
    <property type="component" value="Unassembled WGS sequence"/>
</dbReference>
<dbReference type="EMBL" id="JAUEDM010000003">
    <property type="protein sequence ID" value="KAK3322984.1"/>
    <property type="molecule type" value="Genomic_DNA"/>
</dbReference>
<dbReference type="AlphaFoldDB" id="A0AAE0M9K0"/>
<protein>
    <recommendedName>
        <fullName evidence="1">Amine oxidase</fullName>
        <ecNumber evidence="1">1.4.3.-</ecNumber>
    </recommendedName>
</protein>
<keyword evidence="1" id="KW-0186">Copper</keyword>
<evidence type="ECO:0000313" key="3">
    <source>
        <dbReference type="EMBL" id="KAK3322984.1"/>
    </source>
</evidence>
<dbReference type="EC" id="1.4.3.-" evidence="1"/>
<evidence type="ECO:0000256" key="1">
    <source>
        <dbReference type="RuleBase" id="RU000672"/>
    </source>
</evidence>
<comment type="similarity">
    <text evidence="1">Belongs to the copper/topaquinone oxidase family.</text>
</comment>
<dbReference type="GO" id="GO:0005507">
    <property type="term" value="F:copper ion binding"/>
    <property type="evidence" value="ECO:0007669"/>
    <property type="project" value="InterPro"/>
</dbReference>
<evidence type="ECO:0000313" key="4">
    <source>
        <dbReference type="Proteomes" id="UP001283341"/>
    </source>
</evidence>
<keyword evidence="4" id="KW-1185">Reference proteome</keyword>
<dbReference type="SUPFAM" id="SSF49998">
    <property type="entry name" value="Amine oxidase catalytic domain"/>
    <property type="match status" value="1"/>
</dbReference>
<dbReference type="InterPro" id="IPR036460">
    <property type="entry name" value="Cu_amine_oxidase_C_sf"/>
</dbReference>
<sequence length="156" mass="17636">MYVITGEENHLGERRGYRIMPGTGVGSPAHLTIQESPILQRAAEWAKSDLFITRQKDTEPRSAVPTNSLTPGEPLVDFGRFLADNESIAGQDLVVWFNLGNHHVPNTGDIPNTLMTTSASSVMFVPHNYRVRDRSRALTRRIRKMMKSEMFKLEVR</sequence>
<comment type="PTM">
    <text evidence="1">Topaquinone (TPQ) is generated by copper-dependent autoxidation of a specific tyrosyl residue.</text>
</comment>
<dbReference type="Gene3D" id="2.70.98.20">
    <property type="entry name" value="Copper amine oxidase, catalytic domain"/>
    <property type="match status" value="1"/>
</dbReference>
<dbReference type="PANTHER" id="PTHR10638">
    <property type="entry name" value="COPPER AMINE OXIDASE"/>
    <property type="match status" value="1"/>
</dbReference>
<dbReference type="InterPro" id="IPR015798">
    <property type="entry name" value="Cu_amine_oxidase_C"/>
</dbReference>
<comment type="cofactor">
    <cofactor evidence="1">
        <name>Cu cation</name>
        <dbReference type="ChEBI" id="CHEBI:23378"/>
    </cofactor>
    <text evidence="1">Contains 1 topaquinone per subunit.</text>
</comment>
<organism evidence="3 4">
    <name type="scientific">Apodospora peruviana</name>
    <dbReference type="NCBI Taxonomy" id="516989"/>
    <lineage>
        <taxon>Eukaryota</taxon>
        <taxon>Fungi</taxon>
        <taxon>Dikarya</taxon>
        <taxon>Ascomycota</taxon>
        <taxon>Pezizomycotina</taxon>
        <taxon>Sordariomycetes</taxon>
        <taxon>Sordariomycetidae</taxon>
        <taxon>Sordariales</taxon>
        <taxon>Lasiosphaeriaceae</taxon>
        <taxon>Apodospora</taxon>
    </lineage>
</organism>